<dbReference type="InterPro" id="IPR036627">
    <property type="entry name" value="CobW-likC_sf"/>
</dbReference>
<protein>
    <submittedName>
        <fullName evidence="8">CobW family GTP-binding protein</fullName>
    </submittedName>
</protein>
<accession>A0ABV7KW87</accession>
<evidence type="ECO:0000256" key="3">
    <source>
        <dbReference type="ARBA" id="ARBA00023186"/>
    </source>
</evidence>
<evidence type="ECO:0000256" key="5">
    <source>
        <dbReference type="ARBA" id="ARBA00045658"/>
    </source>
</evidence>
<keyword evidence="3" id="KW-0143">Chaperone</keyword>
<dbReference type="Gene3D" id="3.40.50.300">
    <property type="entry name" value="P-loop containing nucleotide triphosphate hydrolases"/>
    <property type="match status" value="1"/>
</dbReference>
<gene>
    <name evidence="8" type="ORF">ACFOGJ_05285</name>
</gene>
<keyword evidence="9" id="KW-1185">Reference proteome</keyword>
<evidence type="ECO:0000256" key="4">
    <source>
        <dbReference type="ARBA" id="ARBA00034320"/>
    </source>
</evidence>
<dbReference type="RefSeq" id="WP_379898689.1">
    <property type="nucleotide sequence ID" value="NZ_JBHRTR010000015.1"/>
</dbReference>
<dbReference type="SMART" id="SM00833">
    <property type="entry name" value="CobW_C"/>
    <property type="match status" value="1"/>
</dbReference>
<comment type="caution">
    <text evidence="8">The sequence shown here is derived from an EMBL/GenBank/DDBJ whole genome shotgun (WGS) entry which is preliminary data.</text>
</comment>
<dbReference type="SUPFAM" id="SSF52540">
    <property type="entry name" value="P-loop containing nucleoside triphosphate hydrolases"/>
    <property type="match status" value="1"/>
</dbReference>
<comment type="similarity">
    <text evidence="4">Belongs to the SIMIBI class G3E GTPase family. ZNG1 subfamily.</text>
</comment>
<dbReference type="InterPro" id="IPR003495">
    <property type="entry name" value="CobW/HypB/UreG_nucleotide-bd"/>
</dbReference>
<dbReference type="InterPro" id="IPR027417">
    <property type="entry name" value="P-loop_NTPase"/>
</dbReference>
<evidence type="ECO:0000313" key="9">
    <source>
        <dbReference type="Proteomes" id="UP001595528"/>
    </source>
</evidence>
<dbReference type="SUPFAM" id="SSF90002">
    <property type="entry name" value="Hypothetical protein YjiA, C-terminal domain"/>
    <property type="match status" value="1"/>
</dbReference>
<dbReference type="PANTHER" id="PTHR13748:SF62">
    <property type="entry name" value="COBW DOMAIN-CONTAINING PROTEIN"/>
    <property type="match status" value="1"/>
</dbReference>
<sequence>MTAARIPVTVLTGFLGSGKTTVLNRLLRQPALDGTVAIINEFGAVGLDHLLAESSEESFALLDNGCICCTVRDDLVATLKAVHARSRDGALPPVRRVLVETTGLADPVPILHTLAVEPALSALFAIDGVVATVDAVNGPATLAAHAEAAKQVAVADRLLITKTDLAGTAAVAALEARLAQLSPTAGRLQVRHGAVAADQVLGCGLEAAGQGAGLAGWFEAASLAADRAAAQCGDPACGHDRHDHRHHHHDAGPHHGISAHAFVIDEPLEWDAFAQWLDYVTALKGEDLLRMKGLLHMAEEPDRPLVVHAVQHVVHPPVRLDAWPDAERRSRLVFIVRDIDREVIERTLARFASIDTGRMARPASALRVA</sequence>
<dbReference type="CDD" id="cd03112">
    <property type="entry name" value="CobW-like"/>
    <property type="match status" value="1"/>
</dbReference>
<comment type="function">
    <text evidence="5">Zinc chaperone that directly transfers zinc cofactor to target proteins, thereby activating them. Zinc is transferred from the CXCC motif in the GTPase domain to the zinc binding site in target proteins in a process requiring GTP hydrolysis.</text>
</comment>
<dbReference type="Pfam" id="PF02492">
    <property type="entry name" value="cobW"/>
    <property type="match status" value="1"/>
</dbReference>
<evidence type="ECO:0000313" key="8">
    <source>
        <dbReference type="EMBL" id="MFC3226633.1"/>
    </source>
</evidence>
<feature type="domain" description="CobW C-terminal" evidence="7">
    <location>
        <begin position="257"/>
        <end position="352"/>
    </location>
</feature>
<evidence type="ECO:0000256" key="1">
    <source>
        <dbReference type="ARBA" id="ARBA00022741"/>
    </source>
</evidence>
<comment type="catalytic activity">
    <reaction evidence="6">
        <text>GTP + H2O = GDP + phosphate + H(+)</text>
        <dbReference type="Rhea" id="RHEA:19669"/>
        <dbReference type="ChEBI" id="CHEBI:15377"/>
        <dbReference type="ChEBI" id="CHEBI:15378"/>
        <dbReference type="ChEBI" id="CHEBI:37565"/>
        <dbReference type="ChEBI" id="CHEBI:43474"/>
        <dbReference type="ChEBI" id="CHEBI:58189"/>
    </reaction>
    <physiologicalReaction direction="left-to-right" evidence="6">
        <dbReference type="Rhea" id="RHEA:19670"/>
    </physiologicalReaction>
</comment>
<evidence type="ECO:0000259" key="7">
    <source>
        <dbReference type="SMART" id="SM00833"/>
    </source>
</evidence>
<keyword evidence="2" id="KW-0378">Hydrolase</keyword>
<dbReference type="InterPro" id="IPR051316">
    <property type="entry name" value="Zinc-reg_GTPase_activator"/>
</dbReference>
<reference evidence="9" key="1">
    <citation type="journal article" date="2019" name="Int. J. Syst. Evol. Microbiol.">
        <title>The Global Catalogue of Microorganisms (GCM) 10K type strain sequencing project: providing services to taxonomists for standard genome sequencing and annotation.</title>
        <authorList>
            <consortium name="The Broad Institute Genomics Platform"/>
            <consortium name="The Broad Institute Genome Sequencing Center for Infectious Disease"/>
            <person name="Wu L."/>
            <person name="Ma J."/>
        </authorList>
    </citation>
    <scope>NUCLEOTIDE SEQUENCE [LARGE SCALE GENOMIC DNA]</scope>
    <source>
        <strain evidence="9">KCTC 42964</strain>
    </source>
</reference>
<dbReference type="Gene3D" id="3.30.1220.10">
    <property type="entry name" value="CobW-like, C-terminal domain"/>
    <property type="match status" value="1"/>
</dbReference>
<dbReference type="Pfam" id="PF07683">
    <property type="entry name" value="CobW_C"/>
    <property type="match status" value="1"/>
</dbReference>
<dbReference type="InterPro" id="IPR011629">
    <property type="entry name" value="CobW-like_C"/>
</dbReference>
<evidence type="ECO:0000256" key="2">
    <source>
        <dbReference type="ARBA" id="ARBA00022801"/>
    </source>
</evidence>
<proteinExistence type="inferred from homology"/>
<keyword evidence="1" id="KW-0547">Nucleotide-binding</keyword>
<dbReference type="EMBL" id="JBHRTR010000015">
    <property type="protein sequence ID" value="MFC3226633.1"/>
    <property type="molecule type" value="Genomic_DNA"/>
</dbReference>
<dbReference type="PANTHER" id="PTHR13748">
    <property type="entry name" value="COBW-RELATED"/>
    <property type="match status" value="1"/>
</dbReference>
<name>A0ABV7KW87_9PROT</name>
<organism evidence="8 9">
    <name type="scientific">Marinibaculum pumilum</name>
    <dbReference type="NCBI Taxonomy" id="1766165"/>
    <lineage>
        <taxon>Bacteria</taxon>
        <taxon>Pseudomonadati</taxon>
        <taxon>Pseudomonadota</taxon>
        <taxon>Alphaproteobacteria</taxon>
        <taxon>Rhodospirillales</taxon>
        <taxon>Rhodospirillaceae</taxon>
        <taxon>Marinibaculum</taxon>
    </lineage>
</organism>
<evidence type="ECO:0000256" key="6">
    <source>
        <dbReference type="ARBA" id="ARBA00049117"/>
    </source>
</evidence>
<dbReference type="Proteomes" id="UP001595528">
    <property type="component" value="Unassembled WGS sequence"/>
</dbReference>